<keyword evidence="3" id="KW-1185">Reference proteome</keyword>
<evidence type="ECO:0000313" key="3">
    <source>
        <dbReference type="Proteomes" id="UP001054902"/>
    </source>
</evidence>
<evidence type="ECO:0000313" key="2">
    <source>
        <dbReference type="EMBL" id="GFH59728.1"/>
    </source>
</evidence>
<name>A0AAD3D8L8_9STRA</name>
<feature type="compositionally biased region" description="Low complexity" evidence="1">
    <location>
        <begin position="82"/>
        <end position="94"/>
    </location>
</feature>
<accession>A0AAD3D8L8</accession>
<feature type="region of interest" description="Disordered" evidence="1">
    <location>
        <begin position="1"/>
        <end position="196"/>
    </location>
</feature>
<proteinExistence type="predicted"/>
<dbReference type="Proteomes" id="UP001054902">
    <property type="component" value="Unassembled WGS sequence"/>
</dbReference>
<organism evidence="2 3">
    <name type="scientific">Chaetoceros tenuissimus</name>
    <dbReference type="NCBI Taxonomy" id="426638"/>
    <lineage>
        <taxon>Eukaryota</taxon>
        <taxon>Sar</taxon>
        <taxon>Stramenopiles</taxon>
        <taxon>Ochrophyta</taxon>
        <taxon>Bacillariophyta</taxon>
        <taxon>Coscinodiscophyceae</taxon>
        <taxon>Chaetocerotophycidae</taxon>
        <taxon>Chaetocerotales</taxon>
        <taxon>Chaetocerotaceae</taxon>
        <taxon>Chaetoceros</taxon>
    </lineage>
</organism>
<protein>
    <submittedName>
        <fullName evidence="2">Uncharacterized protein</fullName>
    </submittedName>
</protein>
<dbReference type="EMBL" id="BLLK01000069">
    <property type="protein sequence ID" value="GFH59728.1"/>
    <property type="molecule type" value="Genomic_DNA"/>
</dbReference>
<sequence>MNKEIDDKTTLKSPTIEEGDDKEYSESLVTHSINKSDAAARFTEEDSTLDRGHEARQRQEAGSIMIGRTISNTTTHIEKSPRTSISTTSNSNPSALPGSNKGREDSASTSSLEDGTSISRRGGPPADVFIVDDAPDNNDDEHGQDGGDNDSHSKDDEAVTKSQDLMIDEEAEKDRKRIERNKRERMLSKQRAQLKADKNKLMTNQIQKLQEENAELRQKIEGLFDELSMLIPPDQVEVVRQKLAMYGTM</sequence>
<feature type="compositionally biased region" description="Basic and acidic residues" evidence="1">
    <location>
        <begin position="140"/>
        <end position="159"/>
    </location>
</feature>
<feature type="compositionally biased region" description="Basic and acidic residues" evidence="1">
    <location>
        <begin position="172"/>
        <end position="187"/>
    </location>
</feature>
<dbReference type="AlphaFoldDB" id="A0AAD3D8L8"/>
<evidence type="ECO:0000256" key="1">
    <source>
        <dbReference type="SAM" id="MobiDB-lite"/>
    </source>
</evidence>
<feature type="compositionally biased region" description="Basic and acidic residues" evidence="1">
    <location>
        <begin position="42"/>
        <end position="59"/>
    </location>
</feature>
<reference evidence="2 3" key="1">
    <citation type="journal article" date="2021" name="Sci. Rep.">
        <title>The genome of the diatom Chaetoceros tenuissimus carries an ancient integrated fragment of an extant virus.</title>
        <authorList>
            <person name="Hongo Y."/>
            <person name="Kimura K."/>
            <person name="Takaki Y."/>
            <person name="Yoshida Y."/>
            <person name="Baba S."/>
            <person name="Kobayashi G."/>
            <person name="Nagasaki K."/>
            <person name="Hano T."/>
            <person name="Tomaru Y."/>
        </authorList>
    </citation>
    <scope>NUCLEOTIDE SEQUENCE [LARGE SCALE GENOMIC DNA]</scope>
    <source>
        <strain evidence="2 3">NIES-3715</strain>
    </source>
</reference>
<feature type="compositionally biased region" description="Polar residues" evidence="1">
    <location>
        <begin position="107"/>
        <end position="119"/>
    </location>
</feature>
<feature type="compositionally biased region" description="Basic and acidic residues" evidence="1">
    <location>
        <begin position="1"/>
        <end position="10"/>
    </location>
</feature>
<comment type="caution">
    <text evidence="2">The sequence shown here is derived from an EMBL/GenBank/DDBJ whole genome shotgun (WGS) entry which is preliminary data.</text>
</comment>
<gene>
    <name evidence="2" type="ORF">CTEN210_16204</name>
</gene>